<keyword evidence="2" id="KW-1185">Reference proteome</keyword>
<name>A0AAV1I810_9CHLO</name>
<dbReference type="Proteomes" id="UP001314263">
    <property type="component" value="Unassembled WGS sequence"/>
</dbReference>
<comment type="caution">
    <text evidence="1">The sequence shown here is derived from an EMBL/GenBank/DDBJ whole genome shotgun (WGS) entry which is preliminary data.</text>
</comment>
<proteinExistence type="predicted"/>
<evidence type="ECO:0000313" key="1">
    <source>
        <dbReference type="EMBL" id="CAK0783026.1"/>
    </source>
</evidence>
<dbReference type="EMBL" id="CAUYUE010000007">
    <property type="protein sequence ID" value="CAK0783026.1"/>
    <property type="molecule type" value="Genomic_DNA"/>
</dbReference>
<protein>
    <submittedName>
        <fullName evidence="1">Uncharacterized protein</fullName>
    </submittedName>
</protein>
<sequence>MPQLDLRREREQAFKDYARSVRLRIMFSRQDSGRPFDRRYHVPNPAWQPSRASPAVEAQLEDLGQRLQQTQAALPRHEGFNCAREEREALDALCHDANIIVKPR</sequence>
<reference evidence="1 2" key="1">
    <citation type="submission" date="2023-10" db="EMBL/GenBank/DDBJ databases">
        <authorList>
            <person name="Maclean D."/>
            <person name="Macfadyen A."/>
        </authorList>
    </citation>
    <scope>NUCLEOTIDE SEQUENCE [LARGE SCALE GENOMIC DNA]</scope>
</reference>
<evidence type="ECO:0000313" key="2">
    <source>
        <dbReference type="Proteomes" id="UP001314263"/>
    </source>
</evidence>
<dbReference type="AlphaFoldDB" id="A0AAV1I810"/>
<organism evidence="1 2">
    <name type="scientific">Coccomyxa viridis</name>
    <dbReference type="NCBI Taxonomy" id="1274662"/>
    <lineage>
        <taxon>Eukaryota</taxon>
        <taxon>Viridiplantae</taxon>
        <taxon>Chlorophyta</taxon>
        <taxon>core chlorophytes</taxon>
        <taxon>Trebouxiophyceae</taxon>
        <taxon>Trebouxiophyceae incertae sedis</taxon>
        <taxon>Coccomyxaceae</taxon>
        <taxon>Coccomyxa</taxon>
    </lineage>
</organism>
<gene>
    <name evidence="1" type="ORF">CVIRNUC_006221</name>
</gene>
<accession>A0AAV1I810</accession>